<dbReference type="Proteomes" id="UP000811492">
    <property type="component" value="Unassembled WGS sequence"/>
</dbReference>
<gene>
    <name evidence="6" type="ORF">JSQ98_11180</name>
</gene>
<name>A0ABS5M7G2_9MICO</name>
<dbReference type="PANTHER" id="PTHR30055">
    <property type="entry name" value="HTH-TYPE TRANSCRIPTIONAL REGULATOR RUTR"/>
    <property type="match status" value="1"/>
</dbReference>
<dbReference type="Gene3D" id="1.10.357.10">
    <property type="entry name" value="Tetracycline Repressor, domain 2"/>
    <property type="match status" value="1"/>
</dbReference>
<keyword evidence="2 4" id="KW-0238">DNA-binding</keyword>
<evidence type="ECO:0000259" key="5">
    <source>
        <dbReference type="PROSITE" id="PS50977"/>
    </source>
</evidence>
<dbReference type="InterPro" id="IPR050109">
    <property type="entry name" value="HTH-type_TetR-like_transc_reg"/>
</dbReference>
<dbReference type="EMBL" id="JAFEVO010000001">
    <property type="protein sequence ID" value="MBS3182745.1"/>
    <property type="molecule type" value="Genomic_DNA"/>
</dbReference>
<sequence length="218" mass="24025">MESSDAAPRRGRPGYDQSSMLEVIVQVFTDHGYDASSLGMISNRLGLSKSAVYHHFASKAEMLEIALERALGALERVFDEAEGRDAAEGGEREASGRVDAVGQIREIVRAAVLVACEQQPYLILLLRLHGNSDVELRALERRRALTARLRAIFERARSEGALRDDLDPGLAARFTFGLVNSLVEWYRPDGPETPDALADAVLAYVRSGLRVNEVADFR</sequence>
<evidence type="ECO:0000313" key="7">
    <source>
        <dbReference type="Proteomes" id="UP000811492"/>
    </source>
</evidence>
<feature type="domain" description="HTH tetR-type" evidence="5">
    <location>
        <begin position="14"/>
        <end position="74"/>
    </location>
</feature>
<evidence type="ECO:0000256" key="3">
    <source>
        <dbReference type="ARBA" id="ARBA00023163"/>
    </source>
</evidence>
<dbReference type="PANTHER" id="PTHR30055:SF234">
    <property type="entry name" value="HTH-TYPE TRANSCRIPTIONAL REGULATOR BETI"/>
    <property type="match status" value="1"/>
</dbReference>
<dbReference type="InterPro" id="IPR041490">
    <property type="entry name" value="KstR2_TetR_C"/>
</dbReference>
<keyword evidence="7" id="KW-1185">Reference proteome</keyword>
<dbReference type="PRINTS" id="PR00455">
    <property type="entry name" value="HTHTETR"/>
</dbReference>
<protein>
    <submittedName>
        <fullName evidence="6">TetR family transcriptional regulator</fullName>
    </submittedName>
</protein>
<proteinExistence type="predicted"/>
<dbReference type="RefSeq" id="WP_211649735.1">
    <property type="nucleotide sequence ID" value="NZ_JAFEVO010000001.1"/>
</dbReference>
<comment type="caution">
    <text evidence="6">The sequence shown here is derived from an EMBL/GenBank/DDBJ whole genome shotgun (WGS) entry which is preliminary data.</text>
</comment>
<dbReference type="Pfam" id="PF00440">
    <property type="entry name" value="TetR_N"/>
    <property type="match status" value="1"/>
</dbReference>
<evidence type="ECO:0000313" key="6">
    <source>
        <dbReference type="EMBL" id="MBS3182745.1"/>
    </source>
</evidence>
<keyword evidence="1" id="KW-0805">Transcription regulation</keyword>
<dbReference type="Pfam" id="PF17932">
    <property type="entry name" value="TetR_C_24"/>
    <property type="match status" value="1"/>
</dbReference>
<dbReference type="SUPFAM" id="SSF46689">
    <property type="entry name" value="Homeodomain-like"/>
    <property type="match status" value="1"/>
</dbReference>
<dbReference type="SUPFAM" id="SSF48498">
    <property type="entry name" value="Tetracyclin repressor-like, C-terminal domain"/>
    <property type="match status" value="1"/>
</dbReference>
<dbReference type="InterPro" id="IPR009057">
    <property type="entry name" value="Homeodomain-like_sf"/>
</dbReference>
<organism evidence="6 7">
    <name type="scientific">Leucobacter manosquensis</name>
    <dbReference type="NCBI Taxonomy" id="2810611"/>
    <lineage>
        <taxon>Bacteria</taxon>
        <taxon>Bacillati</taxon>
        <taxon>Actinomycetota</taxon>
        <taxon>Actinomycetes</taxon>
        <taxon>Micrococcales</taxon>
        <taxon>Microbacteriaceae</taxon>
        <taxon>Leucobacter</taxon>
    </lineage>
</organism>
<keyword evidence="3" id="KW-0804">Transcription</keyword>
<dbReference type="InterPro" id="IPR001647">
    <property type="entry name" value="HTH_TetR"/>
</dbReference>
<dbReference type="InterPro" id="IPR036271">
    <property type="entry name" value="Tet_transcr_reg_TetR-rel_C_sf"/>
</dbReference>
<evidence type="ECO:0000256" key="2">
    <source>
        <dbReference type="ARBA" id="ARBA00023125"/>
    </source>
</evidence>
<reference evidence="6 7" key="1">
    <citation type="submission" date="2021-02" db="EMBL/GenBank/DDBJ databases">
        <title>Draft genome and description of Leucobacter sp nov strain Marseille-Q4368.</title>
        <authorList>
            <person name="Boxberger M."/>
            <person name="La Scola B."/>
        </authorList>
    </citation>
    <scope>NUCLEOTIDE SEQUENCE [LARGE SCALE GENOMIC DNA]</scope>
    <source>
        <strain evidence="6 7">Marseille-Q4368</strain>
    </source>
</reference>
<accession>A0ABS5M7G2</accession>
<feature type="DNA-binding region" description="H-T-H motif" evidence="4">
    <location>
        <begin position="37"/>
        <end position="56"/>
    </location>
</feature>
<evidence type="ECO:0000256" key="1">
    <source>
        <dbReference type="ARBA" id="ARBA00023015"/>
    </source>
</evidence>
<dbReference type="Gene3D" id="1.10.10.60">
    <property type="entry name" value="Homeodomain-like"/>
    <property type="match status" value="1"/>
</dbReference>
<dbReference type="PROSITE" id="PS50977">
    <property type="entry name" value="HTH_TETR_2"/>
    <property type="match status" value="1"/>
</dbReference>
<evidence type="ECO:0000256" key="4">
    <source>
        <dbReference type="PROSITE-ProRule" id="PRU00335"/>
    </source>
</evidence>